<name>A0A0F9HTL9_9ZZZZ</name>
<dbReference type="AlphaFoldDB" id="A0A0F9HTL9"/>
<sequence>YNDFKKNKEMIIEPIKTRVDIDLNFNRLSENEEKTIEKLYKICVYSADIVIKKLFSILKDLRILNKTYVIITSDHGEHLGGKLDHHLWEHSTYHSLYEGVLRVPLLIFNPNFKKKKVKEQVQLKDLFHTILDLTGISKSTLKSFDKKKSILYQINNNSTPKYIFGEYLKSKEDTNLIKPYLKNTDKNLLSKIFNDLYFLRSNTNKYIMFKNLKNEEFYDIAKDPFEQNNISNLKNEEFNKMKDHLIKKLKKINNIENLKNLITKKEQQTIINNIKTLKFEGI</sequence>
<comment type="caution">
    <text evidence="2">The sequence shown here is derived from an EMBL/GenBank/DDBJ whole genome shotgun (WGS) entry which is preliminary data.</text>
</comment>
<dbReference type="Pfam" id="PF00884">
    <property type="entry name" value="Sulfatase"/>
    <property type="match status" value="1"/>
</dbReference>
<dbReference type="Gene3D" id="3.40.720.10">
    <property type="entry name" value="Alkaline Phosphatase, subunit A"/>
    <property type="match status" value="1"/>
</dbReference>
<dbReference type="PANTHER" id="PTHR43108:SF15">
    <property type="entry name" value="SULFATASE"/>
    <property type="match status" value="1"/>
</dbReference>
<evidence type="ECO:0000313" key="2">
    <source>
        <dbReference type="EMBL" id="KKM18731.1"/>
    </source>
</evidence>
<dbReference type="InterPro" id="IPR000917">
    <property type="entry name" value="Sulfatase_N"/>
</dbReference>
<evidence type="ECO:0000259" key="1">
    <source>
        <dbReference type="Pfam" id="PF00884"/>
    </source>
</evidence>
<dbReference type="PANTHER" id="PTHR43108">
    <property type="entry name" value="N-ACETYLGLUCOSAMINE-6-SULFATASE FAMILY MEMBER"/>
    <property type="match status" value="1"/>
</dbReference>
<gene>
    <name evidence="2" type="ORF">LCGC14_1662760</name>
</gene>
<reference evidence="2" key="1">
    <citation type="journal article" date="2015" name="Nature">
        <title>Complex archaea that bridge the gap between prokaryotes and eukaryotes.</title>
        <authorList>
            <person name="Spang A."/>
            <person name="Saw J.H."/>
            <person name="Jorgensen S.L."/>
            <person name="Zaremba-Niedzwiedzka K."/>
            <person name="Martijn J."/>
            <person name="Lind A.E."/>
            <person name="van Eijk R."/>
            <person name="Schleper C."/>
            <person name="Guy L."/>
            <person name="Ettema T.J."/>
        </authorList>
    </citation>
    <scope>NUCLEOTIDE SEQUENCE</scope>
</reference>
<feature type="non-terminal residue" evidence="2">
    <location>
        <position position="1"/>
    </location>
</feature>
<proteinExistence type="predicted"/>
<feature type="domain" description="Sulfatase N-terminal" evidence="1">
    <location>
        <begin position="40"/>
        <end position="136"/>
    </location>
</feature>
<dbReference type="InterPro" id="IPR017850">
    <property type="entry name" value="Alkaline_phosphatase_core_sf"/>
</dbReference>
<dbReference type="SUPFAM" id="SSF53649">
    <property type="entry name" value="Alkaline phosphatase-like"/>
    <property type="match status" value="1"/>
</dbReference>
<organism evidence="2">
    <name type="scientific">marine sediment metagenome</name>
    <dbReference type="NCBI Taxonomy" id="412755"/>
    <lineage>
        <taxon>unclassified sequences</taxon>
        <taxon>metagenomes</taxon>
        <taxon>ecological metagenomes</taxon>
    </lineage>
</organism>
<dbReference type="EMBL" id="LAZR01014158">
    <property type="protein sequence ID" value="KKM18731.1"/>
    <property type="molecule type" value="Genomic_DNA"/>
</dbReference>
<accession>A0A0F9HTL9</accession>
<protein>
    <recommendedName>
        <fullName evidence="1">Sulfatase N-terminal domain-containing protein</fullName>
    </recommendedName>
</protein>